<dbReference type="InterPro" id="IPR032861">
    <property type="entry name" value="TAXi_N"/>
</dbReference>
<dbReference type="PANTHER" id="PTHR47967:SF60">
    <property type="entry name" value="PROTEIN ASPARTIC PROTEASE IN GUARD CELL 1-LIKE"/>
    <property type="match status" value="1"/>
</dbReference>
<accession>A0A9E7GTD5</accession>
<organism evidence="6 7">
    <name type="scientific">Musa troglodytarum</name>
    <name type="common">fe'i banana</name>
    <dbReference type="NCBI Taxonomy" id="320322"/>
    <lineage>
        <taxon>Eukaryota</taxon>
        <taxon>Viridiplantae</taxon>
        <taxon>Streptophyta</taxon>
        <taxon>Embryophyta</taxon>
        <taxon>Tracheophyta</taxon>
        <taxon>Spermatophyta</taxon>
        <taxon>Magnoliopsida</taxon>
        <taxon>Liliopsida</taxon>
        <taxon>Zingiberales</taxon>
        <taxon>Musaceae</taxon>
        <taxon>Musa</taxon>
    </lineage>
</organism>
<dbReference type="InterPro" id="IPR051708">
    <property type="entry name" value="Plant_Aspart_Prot_A1"/>
</dbReference>
<evidence type="ECO:0000313" key="7">
    <source>
        <dbReference type="Proteomes" id="UP001055439"/>
    </source>
</evidence>
<feature type="chain" id="PRO_5039206880" evidence="4">
    <location>
        <begin position="22"/>
        <end position="184"/>
    </location>
</feature>
<gene>
    <name evidence="6" type="ORF">MUK42_12185</name>
</gene>
<feature type="domain" description="Peptidase A1" evidence="5">
    <location>
        <begin position="118"/>
        <end position="184"/>
    </location>
</feature>
<name>A0A9E7GTD5_9LILI</name>
<dbReference type="InterPro" id="IPR021109">
    <property type="entry name" value="Peptidase_aspartic_dom_sf"/>
</dbReference>
<keyword evidence="4" id="KW-0732">Signal</keyword>
<proteinExistence type="inferred from homology"/>
<sequence>MVVTSFFVLQLLFLAPFAALALDFHVVKPHELAFGARHRPAKLAPRDHGHNRLSLSLFHRDAIPGRNFSGHRHRLDRLLERDSRRVATLTRRLSAARYHVDDFGSEVVSGLEEGSGEYFVRVGVGVPPREQYLVVDSGSDIVWIQCQPCSQCYAQSEPVFDPAESASFAGVACGSPICGLLLSG</sequence>
<dbReference type="PROSITE" id="PS51767">
    <property type="entry name" value="PEPTIDASE_A1"/>
    <property type="match status" value="1"/>
</dbReference>
<dbReference type="OrthoDB" id="2747330at2759"/>
<dbReference type="SUPFAM" id="SSF50630">
    <property type="entry name" value="Acid proteases"/>
    <property type="match status" value="1"/>
</dbReference>
<dbReference type="EMBL" id="CP097509">
    <property type="protein sequence ID" value="URE17787.1"/>
    <property type="molecule type" value="Genomic_DNA"/>
</dbReference>
<evidence type="ECO:0000256" key="4">
    <source>
        <dbReference type="SAM" id="SignalP"/>
    </source>
</evidence>
<feature type="signal peptide" evidence="4">
    <location>
        <begin position="1"/>
        <end position="21"/>
    </location>
</feature>
<keyword evidence="2 6" id="KW-0645">Protease</keyword>
<comment type="similarity">
    <text evidence="1">Belongs to the peptidase A1 family.</text>
</comment>
<dbReference type="GO" id="GO:0006508">
    <property type="term" value="P:proteolysis"/>
    <property type="evidence" value="ECO:0007669"/>
    <property type="project" value="UniProtKB-KW"/>
</dbReference>
<evidence type="ECO:0000259" key="5">
    <source>
        <dbReference type="PROSITE" id="PS51767"/>
    </source>
</evidence>
<evidence type="ECO:0000256" key="2">
    <source>
        <dbReference type="ARBA" id="ARBA00022670"/>
    </source>
</evidence>
<protein>
    <submittedName>
        <fullName evidence="6">Eukaryotic aspartyl protease</fullName>
    </submittedName>
</protein>
<evidence type="ECO:0000256" key="3">
    <source>
        <dbReference type="ARBA" id="ARBA00022801"/>
    </source>
</evidence>
<reference evidence="6" key="1">
    <citation type="submission" date="2022-05" db="EMBL/GenBank/DDBJ databases">
        <title>The Musa troglodytarum L. genome provides insights into the mechanism of non-climacteric behaviour and enrichment of carotenoids.</title>
        <authorList>
            <person name="Wang J."/>
        </authorList>
    </citation>
    <scope>NUCLEOTIDE SEQUENCE</scope>
    <source>
        <tissue evidence="6">Leaf</tissue>
    </source>
</reference>
<keyword evidence="7" id="KW-1185">Reference proteome</keyword>
<evidence type="ECO:0000256" key="1">
    <source>
        <dbReference type="ARBA" id="ARBA00007447"/>
    </source>
</evidence>
<evidence type="ECO:0000313" key="6">
    <source>
        <dbReference type="EMBL" id="URE17787.1"/>
    </source>
</evidence>
<dbReference type="GO" id="GO:0008233">
    <property type="term" value="F:peptidase activity"/>
    <property type="evidence" value="ECO:0007669"/>
    <property type="project" value="UniProtKB-KW"/>
</dbReference>
<dbReference type="PANTHER" id="PTHR47967">
    <property type="entry name" value="OS07G0603500 PROTEIN-RELATED"/>
    <property type="match status" value="1"/>
</dbReference>
<dbReference type="Gene3D" id="2.40.70.10">
    <property type="entry name" value="Acid Proteases"/>
    <property type="match status" value="1"/>
</dbReference>
<keyword evidence="3" id="KW-0378">Hydrolase</keyword>
<dbReference type="Pfam" id="PF14543">
    <property type="entry name" value="TAXi_N"/>
    <property type="match status" value="1"/>
</dbReference>
<dbReference type="InterPro" id="IPR033121">
    <property type="entry name" value="PEPTIDASE_A1"/>
</dbReference>
<feature type="non-terminal residue" evidence="6">
    <location>
        <position position="184"/>
    </location>
</feature>
<dbReference type="Proteomes" id="UP001055439">
    <property type="component" value="Chromosome 7"/>
</dbReference>
<dbReference type="AlphaFoldDB" id="A0A9E7GTD5"/>